<gene>
    <name evidence="3" type="ORF">IU514_18135</name>
</gene>
<evidence type="ECO:0000313" key="3">
    <source>
        <dbReference type="EMBL" id="MBF6025952.1"/>
    </source>
</evidence>
<reference evidence="3 4" key="1">
    <citation type="submission" date="2020-11" db="EMBL/GenBank/DDBJ databases">
        <title>Draft Genome Sequence and Secondary Metabolite Biosynthetic Potential of the Lysobacter niastensis Type strain DSM 18481.</title>
        <authorList>
            <person name="Turrini P."/>
            <person name="Artuso I."/>
            <person name="Tescari M."/>
            <person name="Lugli G.A."/>
            <person name="Frangipani E."/>
            <person name="Ventura M."/>
            <person name="Visca P."/>
        </authorList>
    </citation>
    <scope>NUCLEOTIDE SEQUENCE [LARGE SCALE GENOMIC DNA]</scope>
    <source>
        <strain evidence="3 4">DSM 18481</strain>
    </source>
</reference>
<dbReference type="RefSeq" id="WP_194932546.1">
    <property type="nucleotide sequence ID" value="NZ_JADLZT010000012.1"/>
</dbReference>
<dbReference type="EMBL" id="JADLZT010000012">
    <property type="protein sequence ID" value="MBF6025952.1"/>
    <property type="molecule type" value="Genomic_DNA"/>
</dbReference>
<evidence type="ECO:0000259" key="2">
    <source>
        <dbReference type="Pfam" id="PF13511"/>
    </source>
</evidence>
<comment type="caution">
    <text evidence="3">The sequence shown here is derived from an EMBL/GenBank/DDBJ whole genome shotgun (WGS) entry which is preliminary data.</text>
</comment>
<proteinExistence type="predicted"/>
<name>A0ABS0BAV5_9GAMM</name>
<sequence length="91" mass="10274">MRLGWAILAGILLGGGVAWWTSRDTPADIERKQARAAAARAADAEDARPVLYRWRDAQGRLQVTDQPPKGRRYERVDREPRPGIEVHGDRE</sequence>
<dbReference type="Pfam" id="PF13511">
    <property type="entry name" value="DUF4124"/>
    <property type="match status" value="1"/>
</dbReference>
<organism evidence="3 4">
    <name type="scientific">Lysobacter niastensis</name>
    <dbReference type="NCBI Taxonomy" id="380629"/>
    <lineage>
        <taxon>Bacteria</taxon>
        <taxon>Pseudomonadati</taxon>
        <taxon>Pseudomonadota</taxon>
        <taxon>Gammaproteobacteria</taxon>
        <taxon>Lysobacterales</taxon>
        <taxon>Lysobacteraceae</taxon>
        <taxon>Lysobacter</taxon>
    </lineage>
</organism>
<dbReference type="Proteomes" id="UP001429984">
    <property type="component" value="Unassembled WGS sequence"/>
</dbReference>
<dbReference type="InterPro" id="IPR025392">
    <property type="entry name" value="DUF4124"/>
</dbReference>
<evidence type="ECO:0000256" key="1">
    <source>
        <dbReference type="SAM" id="MobiDB-lite"/>
    </source>
</evidence>
<feature type="region of interest" description="Disordered" evidence="1">
    <location>
        <begin position="61"/>
        <end position="91"/>
    </location>
</feature>
<accession>A0ABS0BAV5</accession>
<evidence type="ECO:0000313" key="4">
    <source>
        <dbReference type="Proteomes" id="UP001429984"/>
    </source>
</evidence>
<keyword evidence="4" id="KW-1185">Reference proteome</keyword>
<feature type="compositionally biased region" description="Basic and acidic residues" evidence="1">
    <location>
        <begin position="71"/>
        <end position="91"/>
    </location>
</feature>
<feature type="domain" description="DUF4124" evidence="2">
    <location>
        <begin position="51"/>
        <end position="82"/>
    </location>
</feature>
<protein>
    <submittedName>
        <fullName evidence="3">DUF4124 domain-containing protein</fullName>
    </submittedName>
</protein>